<feature type="transmembrane region" description="Helical" evidence="1">
    <location>
        <begin position="49"/>
        <end position="68"/>
    </location>
</feature>
<feature type="transmembrane region" description="Helical" evidence="1">
    <location>
        <begin position="136"/>
        <end position="155"/>
    </location>
</feature>
<name>A0A343W8X5_9HEMI</name>
<evidence type="ECO:0000256" key="1">
    <source>
        <dbReference type="SAM" id="Phobius"/>
    </source>
</evidence>
<keyword evidence="1" id="KW-0472">Membrane</keyword>
<dbReference type="GeneID" id="36937859"/>
<dbReference type="AlphaFoldDB" id="A0A343W8X5"/>
<keyword evidence="1" id="KW-0812">Transmembrane</keyword>
<geneLocation type="mitochondrion" evidence="2"/>
<sequence>MLMLMFMTFLMTMLFLFMKHPLSMGIVLITQTIMISMLTGTMTKSFWFSYMLVMILLSGALVLFIYMASIASNEKFYSSIFLFKLTIMLTLISTILYIKMDSVMKYLCSESTMCMFMENEQMMNLMKLFNLQNMQLTFMMVMYLLFTMIVVVYNINIYEGPMRAKN</sequence>
<keyword evidence="2" id="KW-0496">Mitochondrion</keyword>
<proteinExistence type="predicted"/>
<dbReference type="EMBL" id="KY069963">
    <property type="protein sequence ID" value="AVZ00815.1"/>
    <property type="molecule type" value="Genomic_DNA"/>
</dbReference>
<dbReference type="CTD" id="4541"/>
<organism evidence="2">
    <name type="scientific">Saldula burmanica</name>
    <dbReference type="NCBI Taxonomy" id="2126072"/>
    <lineage>
        <taxon>Eukaryota</taxon>
        <taxon>Metazoa</taxon>
        <taxon>Ecdysozoa</taxon>
        <taxon>Arthropoda</taxon>
        <taxon>Hexapoda</taxon>
        <taxon>Insecta</taxon>
        <taxon>Pterygota</taxon>
        <taxon>Neoptera</taxon>
        <taxon>Paraneoptera</taxon>
        <taxon>Hemiptera</taxon>
        <taxon>Heteroptera</taxon>
        <taxon>Panheteroptera</taxon>
        <taxon>Leptopodomorpha</taxon>
        <taxon>Saldidae</taxon>
        <taxon>Saldinae</taxon>
        <taxon>Saldula</taxon>
    </lineage>
</organism>
<gene>
    <name evidence="2" type="primary">ND6</name>
</gene>
<reference evidence="2" key="1">
    <citation type="thesis" date="2017" institute="China Agricultural University">
        <title>Studies on the comparative mitochondrial genomics and phylogeny of Heteroptera (Insecta: Hemiptera).</title>
        <authorList>
            <person name="Jiang P."/>
        </authorList>
    </citation>
    <scope>NUCLEOTIDE SEQUENCE</scope>
</reference>
<protein>
    <submittedName>
        <fullName evidence="2">NADH dehydrogenase subunit 6</fullName>
    </submittedName>
</protein>
<feature type="transmembrane region" description="Helical" evidence="1">
    <location>
        <begin position="80"/>
        <end position="98"/>
    </location>
</feature>
<keyword evidence="1" id="KW-1133">Transmembrane helix</keyword>
<accession>A0A343W8X5</accession>
<evidence type="ECO:0000313" key="2">
    <source>
        <dbReference type="EMBL" id="AVZ00815.1"/>
    </source>
</evidence>
<dbReference type="RefSeq" id="YP_009485679.1">
    <property type="nucleotide sequence ID" value="NC_037740.1"/>
</dbReference>